<evidence type="ECO:0000256" key="1">
    <source>
        <dbReference type="SAM" id="MobiDB-lite"/>
    </source>
</evidence>
<organism evidence="3 5">
    <name type="scientific">Dracunculus medinensis</name>
    <name type="common">Guinea worm</name>
    <dbReference type="NCBI Taxonomy" id="318479"/>
    <lineage>
        <taxon>Eukaryota</taxon>
        <taxon>Metazoa</taxon>
        <taxon>Ecdysozoa</taxon>
        <taxon>Nematoda</taxon>
        <taxon>Chromadorea</taxon>
        <taxon>Rhabditida</taxon>
        <taxon>Spirurina</taxon>
        <taxon>Dracunculoidea</taxon>
        <taxon>Dracunculidae</taxon>
        <taxon>Dracunculus</taxon>
    </lineage>
</organism>
<evidence type="ECO:0000313" key="5">
    <source>
        <dbReference type="WBParaSite" id="DME_0000269401-mRNA-1"/>
    </source>
</evidence>
<proteinExistence type="predicted"/>
<accession>A0A0N4U6W4</accession>
<keyword evidence="4" id="KW-1185">Reference proteome</keyword>
<reference evidence="2 4" key="2">
    <citation type="submission" date="2018-11" db="EMBL/GenBank/DDBJ databases">
        <authorList>
            <consortium name="Pathogen Informatics"/>
        </authorList>
    </citation>
    <scope>NUCLEOTIDE SEQUENCE [LARGE SCALE GENOMIC DNA]</scope>
</reference>
<gene>
    <name evidence="2" type="ORF">DME_LOCUS7054</name>
</gene>
<dbReference type="Proteomes" id="UP000274756">
    <property type="component" value="Unassembled WGS sequence"/>
</dbReference>
<protein>
    <submittedName>
        <fullName evidence="2 5">Uncharacterized protein</fullName>
    </submittedName>
</protein>
<evidence type="ECO:0000313" key="3">
    <source>
        <dbReference type="Proteomes" id="UP000038040"/>
    </source>
</evidence>
<sequence length="112" mass="13060">MTEYELDKPSAERDNSFSKAKNDRSNELRKIHIIDRLINKHRAKRNESQSLDVEKNETFIDEGEMMKKALEKAAREAILLETKRAAIRSRSMGAQGWLTNKILNIWSVMKEL</sequence>
<feature type="region of interest" description="Disordered" evidence="1">
    <location>
        <begin position="1"/>
        <end position="24"/>
    </location>
</feature>
<dbReference type="WBParaSite" id="DME_0000269401-mRNA-1">
    <property type="protein sequence ID" value="DME_0000269401-mRNA-1"/>
    <property type="gene ID" value="DME_0000269401"/>
</dbReference>
<dbReference type="EMBL" id="UYYG01001158">
    <property type="protein sequence ID" value="VDN57081.1"/>
    <property type="molecule type" value="Genomic_DNA"/>
</dbReference>
<evidence type="ECO:0000313" key="2">
    <source>
        <dbReference type="EMBL" id="VDN57081.1"/>
    </source>
</evidence>
<name>A0A0N4U6W4_DRAME</name>
<dbReference type="AlphaFoldDB" id="A0A0N4U6W4"/>
<dbReference type="Proteomes" id="UP000038040">
    <property type="component" value="Unplaced"/>
</dbReference>
<reference evidence="5" key="1">
    <citation type="submission" date="2017-02" db="UniProtKB">
        <authorList>
            <consortium name="WormBaseParasite"/>
        </authorList>
    </citation>
    <scope>IDENTIFICATION</scope>
</reference>
<evidence type="ECO:0000313" key="4">
    <source>
        <dbReference type="Proteomes" id="UP000274756"/>
    </source>
</evidence>